<accession>A0AA49JK44</accession>
<dbReference type="Gene3D" id="3.30.450.20">
    <property type="entry name" value="PAS domain"/>
    <property type="match status" value="1"/>
</dbReference>
<dbReference type="InterPro" id="IPR035965">
    <property type="entry name" value="PAS-like_dom_sf"/>
</dbReference>
<sequence length="570" mass="64592">MEAKNNIEVQKHFKEIYRSANRVIEIALLGYFLFGLGIAFFYDTWLIALTVGPLALSMYAVAKWLFPTTSLNQYIAGLVFDIFMAQFIYQMHGLFEMHFFAFIGTILLISYQNWKAFIPLTISIVVHHAAFAYLQFVGYENVYFTQLDYMSLSTFIFHVGLAAVIIALCGYWAFDFRKRTVKSLQINLKLQGQLTHTDQNIAFAAEIANGNLLVEKDREQSDELGRSLINMQDKLREARQREQREKFLNVGLAEVGDILRKNVHSLEDLSDKVIAYLVKYLNANQGGLFIANDRESKEETQTLTMTACYAYDKKKYLEKTIKAGQGLVGQAYLEKQTIHLKQVPQNYINITSGLGEATPNNLLLTPLIVNETIEGIIEIASFKEFNQDAIEFLEKVGESIASMISSSKSSSRMARLLEASKTSTEELRATEEEMRQNNEELQAIQEEMARKEKEQVALLNTVQQAVGMIELDMSGYIRQINPILAQQLGYDQNELTDEVHTKLFSDQEISRGSYPVFWEKISRGHSCQTVLELCSKRGETLSLPVSGNPLSEQKKIVLLCWLGAASAVTV</sequence>
<organism evidence="4">
    <name type="scientific">Roseihalotalea indica</name>
    <dbReference type="NCBI Taxonomy" id="2867963"/>
    <lineage>
        <taxon>Bacteria</taxon>
        <taxon>Pseudomonadati</taxon>
        <taxon>Bacteroidota</taxon>
        <taxon>Cytophagia</taxon>
        <taxon>Cytophagales</taxon>
        <taxon>Catalimonadaceae</taxon>
        <taxon>Roseihalotalea</taxon>
    </lineage>
</organism>
<dbReference type="SMART" id="SM00065">
    <property type="entry name" value="GAF"/>
    <property type="match status" value="1"/>
</dbReference>
<gene>
    <name evidence="4" type="ORF">K4G66_15540</name>
</gene>
<feature type="coiled-coil region" evidence="1">
    <location>
        <begin position="413"/>
        <end position="461"/>
    </location>
</feature>
<reference evidence="4" key="2">
    <citation type="journal article" date="2024" name="Antonie Van Leeuwenhoek">
        <title>Roseihalotalea indica gen. nov., sp. nov., a halophilic Bacteroidetes from mesopelagic Southwest Indian Ocean with higher carbohydrate metabolic potential.</title>
        <authorList>
            <person name="Chen B."/>
            <person name="Zhang M."/>
            <person name="Lin D."/>
            <person name="Ye J."/>
            <person name="Tang K."/>
        </authorList>
    </citation>
    <scope>NUCLEOTIDE SEQUENCE</scope>
    <source>
        <strain evidence="4">TK19036</strain>
    </source>
</reference>
<feature type="transmembrane region" description="Helical" evidence="2">
    <location>
        <begin position="116"/>
        <end position="135"/>
    </location>
</feature>
<dbReference type="SUPFAM" id="SSF55781">
    <property type="entry name" value="GAF domain-like"/>
    <property type="match status" value="1"/>
</dbReference>
<dbReference type="Gene3D" id="3.30.450.40">
    <property type="match status" value="1"/>
</dbReference>
<dbReference type="SUPFAM" id="SSF55785">
    <property type="entry name" value="PYP-like sensor domain (PAS domain)"/>
    <property type="match status" value="1"/>
</dbReference>
<keyword evidence="2" id="KW-0812">Transmembrane</keyword>
<evidence type="ECO:0000256" key="2">
    <source>
        <dbReference type="SAM" id="Phobius"/>
    </source>
</evidence>
<reference evidence="4" key="1">
    <citation type="journal article" date="2023" name="Comput. Struct. Biotechnol. J.">
        <title>Discovery of a novel marine Bacteroidetes with a rich repertoire of carbohydrate-active enzymes.</title>
        <authorList>
            <person name="Chen B."/>
            <person name="Liu G."/>
            <person name="Chen Q."/>
            <person name="Wang H."/>
            <person name="Liu L."/>
            <person name="Tang K."/>
        </authorList>
    </citation>
    <scope>NUCLEOTIDE SEQUENCE</scope>
    <source>
        <strain evidence="4">TK19036</strain>
    </source>
</reference>
<dbReference type="EMBL" id="CP120682">
    <property type="protein sequence ID" value="WKN40107.1"/>
    <property type="molecule type" value="Genomic_DNA"/>
</dbReference>
<feature type="transmembrane region" description="Helical" evidence="2">
    <location>
        <begin position="20"/>
        <end position="40"/>
    </location>
</feature>
<feature type="transmembrane region" description="Helical" evidence="2">
    <location>
        <begin position="95"/>
        <end position="111"/>
    </location>
</feature>
<keyword evidence="1" id="KW-0175">Coiled coil</keyword>
<keyword evidence="2" id="KW-1133">Transmembrane helix</keyword>
<dbReference type="AlphaFoldDB" id="A0AA49JK44"/>
<evidence type="ECO:0000259" key="3">
    <source>
        <dbReference type="SMART" id="SM00065"/>
    </source>
</evidence>
<dbReference type="InterPro" id="IPR003018">
    <property type="entry name" value="GAF"/>
</dbReference>
<evidence type="ECO:0000256" key="1">
    <source>
        <dbReference type="SAM" id="Coils"/>
    </source>
</evidence>
<feature type="domain" description="GAF" evidence="3">
    <location>
        <begin position="265"/>
        <end position="414"/>
    </location>
</feature>
<dbReference type="InterPro" id="IPR029016">
    <property type="entry name" value="GAF-like_dom_sf"/>
</dbReference>
<proteinExistence type="predicted"/>
<keyword evidence="2" id="KW-0472">Membrane</keyword>
<feature type="transmembrane region" description="Helical" evidence="2">
    <location>
        <begin position="155"/>
        <end position="174"/>
    </location>
</feature>
<name>A0AA49JK44_9BACT</name>
<dbReference type="Pfam" id="PF13185">
    <property type="entry name" value="GAF_2"/>
    <property type="match status" value="1"/>
</dbReference>
<protein>
    <submittedName>
        <fullName evidence="4">GAF domain-containing protein</fullName>
    </submittedName>
</protein>
<evidence type="ECO:0000313" key="4">
    <source>
        <dbReference type="EMBL" id="WKN40107.1"/>
    </source>
</evidence>